<dbReference type="Gene3D" id="3.30.300.30">
    <property type="match status" value="1"/>
</dbReference>
<dbReference type="PROSITE" id="PS50075">
    <property type="entry name" value="CARRIER"/>
    <property type="match status" value="1"/>
</dbReference>
<evidence type="ECO:0000256" key="2">
    <source>
        <dbReference type="ARBA" id="ARBA00022450"/>
    </source>
</evidence>
<organism evidence="5 6">
    <name type="scientific">Streptomyces varsoviensis</name>
    <dbReference type="NCBI Taxonomy" id="67373"/>
    <lineage>
        <taxon>Bacteria</taxon>
        <taxon>Bacillati</taxon>
        <taxon>Actinomycetota</taxon>
        <taxon>Actinomycetes</taxon>
        <taxon>Kitasatosporales</taxon>
        <taxon>Streptomycetaceae</taxon>
        <taxon>Streptomyces</taxon>
    </lineage>
</organism>
<feature type="non-terminal residue" evidence="5">
    <location>
        <position position="1"/>
    </location>
</feature>
<evidence type="ECO:0000256" key="1">
    <source>
        <dbReference type="ARBA" id="ARBA00001957"/>
    </source>
</evidence>
<name>A0ABR5ISY8_9ACTN</name>
<dbReference type="InterPro" id="IPR009081">
    <property type="entry name" value="PP-bd_ACP"/>
</dbReference>
<dbReference type="Gene3D" id="3.30.559.10">
    <property type="entry name" value="Chloramphenicol acetyltransferase-like domain"/>
    <property type="match status" value="1"/>
</dbReference>
<dbReference type="SUPFAM" id="SSF47336">
    <property type="entry name" value="ACP-like"/>
    <property type="match status" value="1"/>
</dbReference>
<dbReference type="EMBL" id="LGUT01004212">
    <property type="protein sequence ID" value="KOG56882.1"/>
    <property type="molecule type" value="Genomic_DNA"/>
</dbReference>
<accession>A0ABR5ISY8</accession>
<dbReference type="SUPFAM" id="SSF52777">
    <property type="entry name" value="CoA-dependent acyltransferases"/>
    <property type="match status" value="1"/>
</dbReference>
<dbReference type="InterPro" id="IPR006162">
    <property type="entry name" value="Ppantetheine_attach_site"/>
</dbReference>
<feature type="non-terminal residue" evidence="5">
    <location>
        <position position="358"/>
    </location>
</feature>
<dbReference type="InterPro" id="IPR023213">
    <property type="entry name" value="CAT-like_dom_sf"/>
</dbReference>
<dbReference type="InterPro" id="IPR001242">
    <property type="entry name" value="Condensation_dom"/>
</dbReference>
<dbReference type="Pfam" id="PF13193">
    <property type="entry name" value="AMP-binding_C"/>
    <property type="match status" value="1"/>
</dbReference>
<dbReference type="InterPro" id="IPR045851">
    <property type="entry name" value="AMP-bd_C_sf"/>
</dbReference>
<dbReference type="InterPro" id="IPR036736">
    <property type="entry name" value="ACP-like_sf"/>
</dbReference>
<protein>
    <recommendedName>
        <fullName evidence="4">Carrier domain-containing protein</fullName>
    </recommendedName>
</protein>
<comment type="caution">
    <text evidence="5">The sequence shown here is derived from an EMBL/GenBank/DDBJ whole genome shotgun (WGS) entry which is preliminary data.</text>
</comment>
<evidence type="ECO:0000259" key="4">
    <source>
        <dbReference type="PROSITE" id="PS50075"/>
    </source>
</evidence>
<keyword evidence="2" id="KW-0596">Phosphopantetheine</keyword>
<dbReference type="InterPro" id="IPR025110">
    <property type="entry name" value="AMP-bd_C"/>
</dbReference>
<evidence type="ECO:0000313" key="6">
    <source>
        <dbReference type="Proteomes" id="UP000037020"/>
    </source>
</evidence>
<keyword evidence="6" id="KW-1185">Reference proteome</keyword>
<dbReference type="SUPFAM" id="SSF56801">
    <property type="entry name" value="Acetyl-CoA synthetase-like"/>
    <property type="match status" value="1"/>
</dbReference>
<sequence length="358" mass="38819">IELGEIEAVLTARADIARAVVIVREDQPGDKRIVAYPVPADGAAPDPAALRKHVAAALPDYMVPSAFLALDALPLTPNGKLDRRALPAPEYGVDKAGRAPRTPQEEILCGLFAEVLGVPRVTVDDSFFDLGGHSLAAIRLAGRIRTTFDAEMSVRRLFETPTVAGLAEAIGTGGGARTPLVARERPERVPVSFAQRRLWFLNQLEGPSATYNIPTTLRLSGALDADALRAALGDVVARHESLRTVFGEDADGPYQRVLDPRHARPELTPVHITEAGLEEELRRAARHGFDLAAELPLRAWLFRTGADEHVLMVLVHHIVSDGGWSTPLLVRDLTTAYTSRSTGRAPDWAPLPVQYADY</sequence>
<dbReference type="InterPro" id="IPR020806">
    <property type="entry name" value="PKS_PP-bd"/>
</dbReference>
<dbReference type="Proteomes" id="UP000037020">
    <property type="component" value="Unassembled WGS sequence"/>
</dbReference>
<dbReference type="SMART" id="SM00823">
    <property type="entry name" value="PKS_PP"/>
    <property type="match status" value="1"/>
</dbReference>
<evidence type="ECO:0000313" key="5">
    <source>
        <dbReference type="EMBL" id="KOG56882.1"/>
    </source>
</evidence>
<dbReference type="Pfam" id="PF00550">
    <property type="entry name" value="PP-binding"/>
    <property type="match status" value="1"/>
</dbReference>
<proteinExistence type="predicted"/>
<reference evidence="5 6" key="1">
    <citation type="submission" date="2015-07" db="EMBL/GenBank/DDBJ databases">
        <authorList>
            <person name="Ju K.-S."/>
            <person name="Doroghazi J.R."/>
            <person name="Metcalf W.W."/>
        </authorList>
    </citation>
    <scope>NUCLEOTIDE SEQUENCE [LARGE SCALE GENOMIC DNA]</scope>
    <source>
        <strain evidence="5 6">NRRL B-3589</strain>
    </source>
</reference>
<gene>
    <name evidence="5" type="ORF">ADK38_43185</name>
</gene>
<comment type="cofactor">
    <cofactor evidence="1">
        <name>pantetheine 4'-phosphate</name>
        <dbReference type="ChEBI" id="CHEBI:47942"/>
    </cofactor>
</comment>
<dbReference type="PROSITE" id="PS00012">
    <property type="entry name" value="PHOSPHOPANTETHEINE"/>
    <property type="match status" value="1"/>
</dbReference>
<dbReference type="Gene3D" id="1.10.1200.10">
    <property type="entry name" value="ACP-like"/>
    <property type="match status" value="1"/>
</dbReference>
<dbReference type="PANTHER" id="PTHR45527:SF1">
    <property type="entry name" value="FATTY ACID SYNTHASE"/>
    <property type="match status" value="1"/>
</dbReference>
<evidence type="ECO:0000256" key="3">
    <source>
        <dbReference type="ARBA" id="ARBA00022553"/>
    </source>
</evidence>
<dbReference type="Pfam" id="PF00668">
    <property type="entry name" value="Condensation"/>
    <property type="match status" value="1"/>
</dbReference>
<keyword evidence="3" id="KW-0597">Phosphoprotein</keyword>
<dbReference type="PANTHER" id="PTHR45527">
    <property type="entry name" value="NONRIBOSOMAL PEPTIDE SYNTHETASE"/>
    <property type="match status" value="1"/>
</dbReference>
<feature type="domain" description="Carrier" evidence="4">
    <location>
        <begin position="99"/>
        <end position="174"/>
    </location>
</feature>